<dbReference type="InterPro" id="IPR001810">
    <property type="entry name" value="F-box_dom"/>
</dbReference>
<organism evidence="2 3">
    <name type="scientific">Orbilia ellipsospora</name>
    <dbReference type="NCBI Taxonomy" id="2528407"/>
    <lineage>
        <taxon>Eukaryota</taxon>
        <taxon>Fungi</taxon>
        <taxon>Dikarya</taxon>
        <taxon>Ascomycota</taxon>
        <taxon>Pezizomycotina</taxon>
        <taxon>Orbiliomycetes</taxon>
        <taxon>Orbiliales</taxon>
        <taxon>Orbiliaceae</taxon>
        <taxon>Orbilia</taxon>
    </lineage>
</organism>
<dbReference type="AlphaFoldDB" id="A0AAV9WWZ9"/>
<dbReference type="Proteomes" id="UP001365542">
    <property type="component" value="Unassembled WGS sequence"/>
</dbReference>
<dbReference type="PROSITE" id="PS50181">
    <property type="entry name" value="FBOX"/>
    <property type="match status" value="1"/>
</dbReference>
<evidence type="ECO:0000259" key="1">
    <source>
        <dbReference type="PROSITE" id="PS50181"/>
    </source>
</evidence>
<protein>
    <recommendedName>
        <fullName evidence="1">F-box domain-containing protein</fullName>
    </recommendedName>
</protein>
<feature type="domain" description="F-box" evidence="1">
    <location>
        <begin position="49"/>
        <end position="102"/>
    </location>
</feature>
<evidence type="ECO:0000313" key="3">
    <source>
        <dbReference type="Proteomes" id="UP001365542"/>
    </source>
</evidence>
<keyword evidence="3" id="KW-1185">Reference proteome</keyword>
<proteinExistence type="predicted"/>
<name>A0AAV9WWZ9_9PEZI</name>
<gene>
    <name evidence="2" type="ORF">TWF694_004078</name>
</gene>
<comment type="caution">
    <text evidence="2">The sequence shown here is derived from an EMBL/GenBank/DDBJ whole genome shotgun (WGS) entry which is preliminary data.</text>
</comment>
<accession>A0AAV9WWZ9</accession>
<dbReference type="EMBL" id="JAVHJO010000014">
    <property type="protein sequence ID" value="KAK6528844.1"/>
    <property type="molecule type" value="Genomic_DNA"/>
</dbReference>
<reference evidence="2 3" key="1">
    <citation type="submission" date="2019-10" db="EMBL/GenBank/DDBJ databases">
        <authorList>
            <person name="Palmer J.M."/>
        </authorList>
    </citation>
    <scope>NUCLEOTIDE SEQUENCE [LARGE SCALE GENOMIC DNA]</scope>
    <source>
        <strain evidence="2 3">TWF694</strain>
    </source>
</reference>
<sequence>MSAMDNGELVEPLEADIDGHDLLGDAAQDPNSRNNTTMTAKQRKILTLLERIIFIPSPITEVLLAQLSTSDIVALSKVCERWGQYLVQDHSSLDLRSDWHPLVRTVSVARRTASQQRDSYASHGMRCYISEIGDYNHLVPYSIYPIHLLEDFGAGYYRAITRIHLNGCDIGLIGGMNRLDWIFRCSNLREISLRWCEGITLDELVVLFLDEKYHKEWNVPVLYRQQHKGQKIPRRLKQLQFWGITNTRGLAAPTFDSFGKVIPEGYVLEKKKCDKLMERYETDVEWCGSGVHQVGSNNWAQRRLVDTMCLRCSVCERDFKAKCLTCDMKNVCDKCLGYICNGCLVGGVFELPGVEQVELANWPIIRDLGDSSEHTNSPNMIEYRCRGTKCNWRENRHYFHPSCLPLDNHICSHCKLLFCSGTKSRCEFCGAGRLCCSPDVSRFCVACRVMVCRCGRCRTEEHTETHKEGTMVDMYYTTSGFY</sequence>
<evidence type="ECO:0000313" key="2">
    <source>
        <dbReference type="EMBL" id="KAK6528844.1"/>
    </source>
</evidence>